<name>A0A0U1HYQ2_YERRO</name>
<dbReference type="Proteomes" id="UP000042054">
    <property type="component" value="Unassembled WGS sequence"/>
</dbReference>
<reference evidence="1 3" key="1">
    <citation type="journal article" date="2015" name="Genome Announc.">
        <title>Thirty-Two Complete Genome Assemblies of Nine Yersinia Species, Including Y. pestis, Y. pseudotuberculosis, and Y. enterocolitica.</title>
        <authorList>
            <person name="Johnson S.L."/>
            <person name="Daligault H.E."/>
            <person name="Davenport K.W."/>
            <person name="Jaissle J."/>
            <person name="Frey K.G."/>
            <person name="Ladner J.T."/>
            <person name="Broomall S.M."/>
            <person name="Bishop-Lilly K.A."/>
            <person name="Bruce D.C."/>
            <person name="Coyne S.R."/>
            <person name="Gibbons H.S."/>
            <person name="Lo C.C."/>
            <person name="Munk A.C."/>
            <person name="Rosenzweig C.N."/>
            <person name="Koroleva G.I."/>
            <person name="Palacios G.F."/>
            <person name="Redden C.L."/>
            <person name="Xu Y."/>
            <person name="Minogue T.D."/>
            <person name="Chain P.S."/>
        </authorList>
    </citation>
    <scope>NUCLEOTIDE SEQUENCE [LARGE SCALE GENOMIC DNA]</scope>
    <source>
        <strain evidence="1 3">YRA</strain>
    </source>
</reference>
<proteinExistence type="predicted"/>
<dbReference type="OrthoDB" id="6471317at2"/>
<dbReference type="KEGG" id="yro:CH64_1857"/>
<dbReference type="EMBL" id="CP009787">
    <property type="protein sequence ID" value="AJJ09694.1"/>
    <property type="molecule type" value="Genomic_DNA"/>
</dbReference>
<reference evidence="2 4" key="2">
    <citation type="submission" date="2015-03" db="EMBL/GenBank/DDBJ databases">
        <authorList>
            <person name="Murphy D."/>
        </authorList>
    </citation>
    <scope>NUCLEOTIDE SEQUENCE [LARGE SCALE GENOMIC DNA]</scope>
    <source>
        <strain evidence="2 4">68/02</strain>
    </source>
</reference>
<dbReference type="EMBL" id="CTKE01000034">
    <property type="protein sequence ID" value="CQI97874.1"/>
    <property type="molecule type" value="Genomic_DNA"/>
</dbReference>
<gene>
    <name evidence="1" type="ORF">CH64_1857</name>
    <name evidence="2" type="ORF">ERS008555_03988</name>
</gene>
<evidence type="ECO:0000313" key="2">
    <source>
        <dbReference type="EMBL" id="CQI97874.1"/>
    </source>
</evidence>
<dbReference type="GeneID" id="45567160"/>
<keyword evidence="3" id="KW-1185">Reference proteome</keyword>
<dbReference type="AlphaFoldDB" id="A0A0U1HYQ2"/>
<accession>A0A0U1HYQ2</accession>
<organism evidence="2 4">
    <name type="scientific">Yersinia rohdei</name>
    <dbReference type="NCBI Taxonomy" id="29485"/>
    <lineage>
        <taxon>Bacteria</taxon>
        <taxon>Pseudomonadati</taxon>
        <taxon>Pseudomonadota</taxon>
        <taxon>Gammaproteobacteria</taxon>
        <taxon>Enterobacterales</taxon>
        <taxon>Yersiniaceae</taxon>
        <taxon>Yersinia</taxon>
    </lineage>
</organism>
<dbReference type="STRING" id="29485.CH64_1857"/>
<evidence type="ECO:0000313" key="3">
    <source>
        <dbReference type="Proteomes" id="UP000031914"/>
    </source>
</evidence>
<dbReference type="RefSeq" id="WP_004716951.1">
    <property type="nucleotide sequence ID" value="NZ_CABIHO010000038.1"/>
</dbReference>
<evidence type="ECO:0000313" key="1">
    <source>
        <dbReference type="EMBL" id="AJJ09694.1"/>
    </source>
</evidence>
<sequence>MFIVYLWDKVIGESITSLEDFPGNESFLIRDDHCKYPLLSELSNCDMELFSDEQLADLRKEINNLMKDESSEQDVHDYLLSVVALIDQADRDNKSILFSPF</sequence>
<dbReference type="Proteomes" id="UP000031914">
    <property type="component" value="Chromosome"/>
</dbReference>
<evidence type="ECO:0000313" key="4">
    <source>
        <dbReference type="Proteomes" id="UP000042054"/>
    </source>
</evidence>
<protein>
    <submittedName>
        <fullName evidence="2">Uncharacterized protein</fullName>
    </submittedName>
</protein>